<keyword evidence="1 5" id="KW-0436">Ligase</keyword>
<dbReference type="PANTHER" id="PTHR43352">
    <property type="entry name" value="ACETYL-COA SYNTHETASE"/>
    <property type="match status" value="1"/>
</dbReference>
<dbReference type="Proteomes" id="UP000253303">
    <property type="component" value="Unassembled WGS sequence"/>
</dbReference>
<proteinExistence type="predicted"/>
<evidence type="ECO:0000313" key="5">
    <source>
        <dbReference type="EMBL" id="RBQ20620.1"/>
    </source>
</evidence>
<dbReference type="OrthoDB" id="4363623at2"/>
<organism evidence="5 6">
    <name type="scientific">Spongiactinospora rosea</name>
    <dbReference type="NCBI Taxonomy" id="2248750"/>
    <lineage>
        <taxon>Bacteria</taxon>
        <taxon>Bacillati</taxon>
        <taxon>Actinomycetota</taxon>
        <taxon>Actinomycetes</taxon>
        <taxon>Streptosporangiales</taxon>
        <taxon>Streptosporangiaceae</taxon>
        <taxon>Spongiactinospora</taxon>
    </lineage>
</organism>
<dbReference type="InterPro" id="IPR042099">
    <property type="entry name" value="ANL_N_sf"/>
</dbReference>
<dbReference type="InterPro" id="IPR045851">
    <property type="entry name" value="AMP-bd_C_sf"/>
</dbReference>
<accession>A0A366M4D8</accession>
<dbReference type="Pfam" id="PF13193">
    <property type="entry name" value="AMP-binding_C"/>
    <property type="match status" value="1"/>
</dbReference>
<evidence type="ECO:0000259" key="3">
    <source>
        <dbReference type="Pfam" id="PF00501"/>
    </source>
</evidence>
<dbReference type="SUPFAM" id="SSF56801">
    <property type="entry name" value="Acetyl-CoA synthetase-like"/>
    <property type="match status" value="1"/>
</dbReference>
<dbReference type="AlphaFoldDB" id="A0A366M4D8"/>
<feature type="domain" description="AMP-binding enzyme C-terminal" evidence="4">
    <location>
        <begin position="497"/>
        <end position="575"/>
    </location>
</feature>
<gene>
    <name evidence="5" type="ORF">DP939_05880</name>
</gene>
<reference evidence="5 6" key="1">
    <citation type="submission" date="2018-06" db="EMBL/GenBank/DDBJ databases">
        <title>Sphaerisporangium craniellae sp. nov., isolated from a marine sponge in the South China Sea.</title>
        <authorList>
            <person name="Li L."/>
        </authorList>
    </citation>
    <scope>NUCLEOTIDE SEQUENCE [LARGE SCALE GENOMIC DNA]</scope>
    <source>
        <strain evidence="5 6">LHW63015</strain>
    </source>
</reference>
<evidence type="ECO:0000313" key="6">
    <source>
        <dbReference type="Proteomes" id="UP000253303"/>
    </source>
</evidence>
<name>A0A366M4D8_9ACTN</name>
<feature type="region of interest" description="Disordered" evidence="2">
    <location>
        <begin position="1"/>
        <end position="33"/>
    </location>
</feature>
<protein>
    <submittedName>
        <fullName evidence="5">2-aminobenzoate-CoA ligase</fullName>
    </submittedName>
</protein>
<dbReference type="InterPro" id="IPR020845">
    <property type="entry name" value="AMP-binding_CS"/>
</dbReference>
<keyword evidence="6" id="KW-1185">Reference proteome</keyword>
<evidence type="ECO:0000259" key="4">
    <source>
        <dbReference type="Pfam" id="PF13193"/>
    </source>
</evidence>
<dbReference type="EMBL" id="QMEY01000002">
    <property type="protein sequence ID" value="RBQ20620.1"/>
    <property type="molecule type" value="Genomic_DNA"/>
</dbReference>
<dbReference type="PANTHER" id="PTHR43352:SF1">
    <property type="entry name" value="ANTHRANILATE--COA LIGASE"/>
    <property type="match status" value="1"/>
</dbReference>
<dbReference type="GO" id="GO:0044550">
    <property type="term" value="P:secondary metabolite biosynthetic process"/>
    <property type="evidence" value="ECO:0007669"/>
    <property type="project" value="TreeGrafter"/>
</dbReference>
<dbReference type="GO" id="GO:0016878">
    <property type="term" value="F:acid-thiol ligase activity"/>
    <property type="evidence" value="ECO:0007669"/>
    <property type="project" value="TreeGrafter"/>
</dbReference>
<comment type="caution">
    <text evidence="5">The sequence shown here is derived from an EMBL/GenBank/DDBJ whole genome shotgun (WGS) entry which is preliminary data.</text>
</comment>
<dbReference type="PROSITE" id="PS00455">
    <property type="entry name" value="AMP_BINDING"/>
    <property type="match status" value="1"/>
</dbReference>
<feature type="domain" description="AMP-dependent synthetase/ligase" evidence="3">
    <location>
        <begin position="104"/>
        <end position="442"/>
    </location>
</feature>
<dbReference type="Gene3D" id="3.30.300.30">
    <property type="match status" value="1"/>
</dbReference>
<sequence length="596" mass="63785">MTVCPTGWIDDQRHAPGPVNFPHGDHAGGHGSLGVSTAGPAVGFWKDPPLPLSPSAHLDTFARDHLPPAHLWPTIEFTTPDLRYPDRLNAATELIDIPTATYGAERPALRTPAGETWSYGELRTRANQIAQVLTEDLALIPGQRVMLRSPNTPWTVAAWLGVLKAGGIVVTTMAALRAPEITAIAERTRPSIALVDHRYTADVHTALSSMTVVEYGGTGPADLIARAAAKSGEFANVETAADDVALLGPTSGSTGVPKITTHFHRDILSIDNTFGRHVLKLVADDVVACSAPLAFTFGLGMLVVFPLRAGACAMLTEAATPPRLAEIVEREGVTVLATAPTAYKAILREGREHQLAGLRTGASAGEHIPQATWEGLRDTIGLRVIDGIGATEMLHIFISAAGEDIRPGSTGKPVPGYRAAILGPDGSELGPGEPGLLGVIGPVGCRYLNDDRQRNYVLNGWNVTGDIFYRDGNGYFFYQSRSDNMIVSSGYNIGGPEVEAAIDTHPDVVESAVVGRPDEERGSVVCAFVVLRDGVTGDAAKAKEIQDHVKQVLAPYKYPRDLRFRDSLPRNSSGKLQHFLLREIVRDEQAAPRHGR</sequence>
<evidence type="ECO:0000256" key="1">
    <source>
        <dbReference type="ARBA" id="ARBA00022598"/>
    </source>
</evidence>
<dbReference type="Pfam" id="PF00501">
    <property type="entry name" value="AMP-binding"/>
    <property type="match status" value="1"/>
</dbReference>
<dbReference type="Gene3D" id="3.40.50.12780">
    <property type="entry name" value="N-terminal domain of ligase-like"/>
    <property type="match status" value="1"/>
</dbReference>
<evidence type="ECO:0000256" key="2">
    <source>
        <dbReference type="SAM" id="MobiDB-lite"/>
    </source>
</evidence>
<dbReference type="InterPro" id="IPR000873">
    <property type="entry name" value="AMP-dep_synth/lig_dom"/>
</dbReference>
<dbReference type="InterPro" id="IPR025110">
    <property type="entry name" value="AMP-bd_C"/>
</dbReference>